<name>A0A0G0T505_9BACT</name>
<feature type="non-terminal residue" evidence="2">
    <location>
        <position position="402"/>
    </location>
</feature>
<reference evidence="2 3" key="1">
    <citation type="journal article" date="2015" name="Nature">
        <title>rRNA introns, odd ribosomes, and small enigmatic genomes across a large radiation of phyla.</title>
        <authorList>
            <person name="Brown C.T."/>
            <person name="Hug L.A."/>
            <person name="Thomas B.C."/>
            <person name="Sharon I."/>
            <person name="Castelle C.J."/>
            <person name="Singh A."/>
            <person name="Wilkins M.J."/>
            <person name="Williams K.H."/>
            <person name="Banfield J.F."/>
        </authorList>
    </citation>
    <scope>NUCLEOTIDE SEQUENCE [LARGE SCALE GENOMIC DNA]</scope>
</reference>
<feature type="chain" id="PRO_5002534543" evidence="1">
    <location>
        <begin position="27"/>
        <end position="402"/>
    </location>
</feature>
<keyword evidence="1" id="KW-0732">Signal</keyword>
<dbReference type="Proteomes" id="UP000034539">
    <property type="component" value="Unassembled WGS sequence"/>
</dbReference>
<sequence>MSKSIKKAAKTSMLFLIFLSFFAAMATLAYLGIHSKTKAAATNCYWVGDTSPAVWNDATHWSSSAGGAGSTCDSGTVPGSDDTVYFTSDNTNDVTIDTNVSVYGINIGSGYTGTIAPSGSETVYVRDNGFTQADGVFNSVSTFTFLPSCCSRHYFTLSGGTFNAPSGNLYIGNSTNGYLVSMVISGTGNFVEGTGTVYFGGNNPTLDVNSTETFYNFYNDPGDVTFSTTIATGDTIEVTNTLTLNRGGLNGGTVNANSNIVQNSVTAQGNTRVNFANDALAQTWTVNGGNGAYLYFDSAADASDSVIFNASGGFGGINITAGFSGTVPMTYNGYDLNVSVSGFTQSAGTFNAPTNMTLIGPCCSSMAVTLSGGIFNAPSGTLYIGNSTNNYQTGMVINGATF</sequence>
<organism evidence="2 3">
    <name type="scientific">Candidatus Gottesmanbacteria bacterium GW2011_GWC2_39_8</name>
    <dbReference type="NCBI Taxonomy" id="1618450"/>
    <lineage>
        <taxon>Bacteria</taxon>
        <taxon>Candidatus Gottesmaniibacteriota</taxon>
    </lineage>
</organism>
<protein>
    <submittedName>
        <fullName evidence="2">Uncharacterized protein</fullName>
    </submittedName>
</protein>
<comment type="caution">
    <text evidence="2">The sequence shown here is derived from an EMBL/GenBank/DDBJ whole genome shotgun (WGS) entry which is preliminary data.</text>
</comment>
<evidence type="ECO:0000313" key="3">
    <source>
        <dbReference type="Proteomes" id="UP000034539"/>
    </source>
</evidence>
<dbReference type="AlphaFoldDB" id="A0A0G0T505"/>
<gene>
    <name evidence="2" type="ORF">UT63_C0027G0001</name>
</gene>
<proteinExistence type="predicted"/>
<evidence type="ECO:0000313" key="2">
    <source>
        <dbReference type="EMBL" id="KKR32957.1"/>
    </source>
</evidence>
<evidence type="ECO:0000256" key="1">
    <source>
        <dbReference type="SAM" id="SignalP"/>
    </source>
</evidence>
<accession>A0A0G0T505</accession>
<feature type="signal peptide" evidence="1">
    <location>
        <begin position="1"/>
        <end position="26"/>
    </location>
</feature>
<dbReference type="EMBL" id="LBXN01000027">
    <property type="protein sequence ID" value="KKR32957.1"/>
    <property type="molecule type" value="Genomic_DNA"/>
</dbReference>